<evidence type="ECO:0000259" key="2">
    <source>
        <dbReference type="PROSITE" id="PS51084"/>
    </source>
</evidence>
<dbReference type="Proteomes" id="UP001596391">
    <property type="component" value="Unassembled WGS sequence"/>
</dbReference>
<evidence type="ECO:0000313" key="3">
    <source>
        <dbReference type="EMBL" id="MFC6646432.1"/>
    </source>
</evidence>
<protein>
    <submittedName>
        <fullName evidence="3">Histidine triad nucleotide-binding protein</fullName>
    </submittedName>
</protein>
<dbReference type="Pfam" id="PF01230">
    <property type="entry name" value="HIT"/>
    <property type="match status" value="1"/>
</dbReference>
<comment type="caution">
    <text evidence="3">The sequence shown here is derived from an EMBL/GenBank/DDBJ whole genome shotgun (WGS) entry which is preliminary data.</text>
</comment>
<name>A0ABW1ZCQ7_9BACT</name>
<dbReference type="PRINTS" id="PR00332">
    <property type="entry name" value="HISTRIAD"/>
</dbReference>
<sequence>MDCLFCKIVSGDIPATRVYEDEQVLAFPDIHPQAPTHLLIIPKKHIRSHAEAAAGDKEMLGHLMFAAGELAREKKLDGGYRLVINTGPDGGQTVDHMHVHLLGGRPMHWPPG</sequence>
<dbReference type="PROSITE" id="PS51084">
    <property type="entry name" value="HIT_2"/>
    <property type="match status" value="1"/>
</dbReference>
<dbReference type="PANTHER" id="PTHR23089">
    <property type="entry name" value="HISTIDINE TRIAD HIT PROTEIN"/>
    <property type="match status" value="1"/>
</dbReference>
<dbReference type="Gene3D" id="3.30.428.10">
    <property type="entry name" value="HIT-like"/>
    <property type="match status" value="1"/>
</dbReference>
<accession>A0ABW1ZCQ7</accession>
<feature type="short sequence motif" description="Histidine triad motif" evidence="1">
    <location>
        <begin position="96"/>
        <end position="100"/>
    </location>
</feature>
<dbReference type="InterPro" id="IPR036265">
    <property type="entry name" value="HIT-like_sf"/>
</dbReference>
<organism evidence="3 4">
    <name type="scientific">Granulicella cerasi</name>
    <dbReference type="NCBI Taxonomy" id="741063"/>
    <lineage>
        <taxon>Bacteria</taxon>
        <taxon>Pseudomonadati</taxon>
        <taxon>Acidobacteriota</taxon>
        <taxon>Terriglobia</taxon>
        <taxon>Terriglobales</taxon>
        <taxon>Acidobacteriaceae</taxon>
        <taxon>Granulicella</taxon>
    </lineage>
</organism>
<evidence type="ECO:0000313" key="4">
    <source>
        <dbReference type="Proteomes" id="UP001596391"/>
    </source>
</evidence>
<dbReference type="InterPro" id="IPR001310">
    <property type="entry name" value="Histidine_triad_HIT"/>
</dbReference>
<feature type="domain" description="HIT" evidence="2">
    <location>
        <begin position="4"/>
        <end position="112"/>
    </location>
</feature>
<proteinExistence type="predicted"/>
<dbReference type="PROSITE" id="PS00892">
    <property type="entry name" value="HIT_1"/>
    <property type="match status" value="1"/>
</dbReference>
<evidence type="ECO:0000256" key="1">
    <source>
        <dbReference type="PROSITE-ProRule" id="PRU00464"/>
    </source>
</evidence>
<dbReference type="RefSeq" id="WP_263370101.1">
    <property type="nucleotide sequence ID" value="NZ_JAGSYD010000001.1"/>
</dbReference>
<dbReference type="InterPro" id="IPR011146">
    <property type="entry name" value="HIT-like"/>
</dbReference>
<keyword evidence="4" id="KW-1185">Reference proteome</keyword>
<reference evidence="4" key="1">
    <citation type="journal article" date="2019" name="Int. J. Syst. Evol. Microbiol.">
        <title>The Global Catalogue of Microorganisms (GCM) 10K type strain sequencing project: providing services to taxonomists for standard genome sequencing and annotation.</title>
        <authorList>
            <consortium name="The Broad Institute Genomics Platform"/>
            <consortium name="The Broad Institute Genome Sequencing Center for Infectious Disease"/>
            <person name="Wu L."/>
            <person name="Ma J."/>
        </authorList>
    </citation>
    <scope>NUCLEOTIDE SEQUENCE [LARGE SCALE GENOMIC DNA]</scope>
    <source>
        <strain evidence="4">CGMCC 1.16026</strain>
    </source>
</reference>
<dbReference type="SUPFAM" id="SSF54197">
    <property type="entry name" value="HIT-like"/>
    <property type="match status" value="1"/>
</dbReference>
<dbReference type="EMBL" id="JBHSWI010000001">
    <property type="protein sequence ID" value="MFC6646432.1"/>
    <property type="molecule type" value="Genomic_DNA"/>
</dbReference>
<dbReference type="CDD" id="cd01276">
    <property type="entry name" value="PKCI_related"/>
    <property type="match status" value="1"/>
</dbReference>
<gene>
    <name evidence="3" type="ORF">ACFQBQ_12720</name>
</gene>
<dbReference type="InterPro" id="IPR019808">
    <property type="entry name" value="Histidine_triad_CS"/>
</dbReference>